<dbReference type="Proteomes" id="UP000000268">
    <property type="component" value="Chromosome"/>
</dbReference>
<protein>
    <recommendedName>
        <fullName evidence="3">HPr kinase/phosphorylase C-terminal domain-containing protein</fullName>
    </recommendedName>
</protein>
<gene>
    <name evidence="1" type="ordered locus">AM1_0389</name>
</gene>
<name>B0CA06_ACAM1</name>
<evidence type="ECO:0000313" key="2">
    <source>
        <dbReference type="Proteomes" id="UP000000268"/>
    </source>
</evidence>
<dbReference type="eggNOG" id="COG1493">
    <property type="taxonomic scope" value="Bacteria"/>
</dbReference>
<dbReference type="EMBL" id="CP000828">
    <property type="protein sequence ID" value="ABW25446.1"/>
    <property type="molecule type" value="Genomic_DNA"/>
</dbReference>
<organism evidence="1 2">
    <name type="scientific">Acaryochloris marina (strain MBIC 11017)</name>
    <dbReference type="NCBI Taxonomy" id="329726"/>
    <lineage>
        <taxon>Bacteria</taxon>
        <taxon>Bacillati</taxon>
        <taxon>Cyanobacteriota</taxon>
        <taxon>Cyanophyceae</taxon>
        <taxon>Acaryochloridales</taxon>
        <taxon>Acaryochloridaceae</taxon>
        <taxon>Acaryochloris</taxon>
    </lineage>
</organism>
<dbReference type="OrthoDB" id="5430844at2"/>
<proteinExistence type="predicted"/>
<keyword evidence="2" id="KW-1185">Reference proteome</keyword>
<dbReference type="AlphaFoldDB" id="B0CA06"/>
<dbReference type="InterPro" id="IPR027417">
    <property type="entry name" value="P-loop_NTPase"/>
</dbReference>
<dbReference type="STRING" id="329726.AM1_0389"/>
<dbReference type="RefSeq" id="WP_012161056.1">
    <property type="nucleotide sequence ID" value="NC_009925.1"/>
</dbReference>
<sequence>MPVYSVFGFCIQSDIYLPELVEADGRPDVVLKIDKLATYHHKHDAGFCFRGRISNILRFLVYKGQEIVIEPFANVEIGLVRSILYGPIFTILLRQQGQLVLHGSCVVLQNAATAFLGHSKAGKSTLAEAFHHHDCSVITDDVLAIQFASDFPTVLPSIPRIKLWPDSAIAMGHQPDKLKSIYGYSSKKVHLLPQKEFPALPLSSIYVLNQGKEFSIIKLNPQQAFLEILKNSRATKELIHPQFVKLHFEQCTALLKKVPVYLLTRPLDLNSISKTVEKIQIHEQGYHRRLMPLC</sequence>
<dbReference type="Gene3D" id="3.40.50.300">
    <property type="entry name" value="P-loop containing nucleotide triphosphate hydrolases"/>
    <property type="match status" value="1"/>
</dbReference>
<dbReference type="HOGENOM" id="CLU_073290_2_0_3"/>
<evidence type="ECO:0000313" key="1">
    <source>
        <dbReference type="EMBL" id="ABW25446.1"/>
    </source>
</evidence>
<dbReference type="KEGG" id="amr:AM1_0389"/>
<accession>B0CA06</accession>
<reference evidence="1 2" key="1">
    <citation type="journal article" date="2008" name="Proc. Natl. Acad. Sci. U.S.A.">
        <title>Niche adaptation and genome expansion in the chlorophyll d-producing cyanobacterium Acaryochloris marina.</title>
        <authorList>
            <person name="Swingley W.D."/>
            <person name="Chen M."/>
            <person name="Cheung P.C."/>
            <person name="Conrad A.L."/>
            <person name="Dejesa L.C."/>
            <person name="Hao J."/>
            <person name="Honchak B.M."/>
            <person name="Karbach L.E."/>
            <person name="Kurdoglu A."/>
            <person name="Lahiri S."/>
            <person name="Mastrian S.D."/>
            <person name="Miyashita H."/>
            <person name="Page L."/>
            <person name="Ramakrishna P."/>
            <person name="Satoh S."/>
            <person name="Sattley W.M."/>
            <person name="Shimada Y."/>
            <person name="Taylor H.L."/>
            <person name="Tomo T."/>
            <person name="Tsuchiya T."/>
            <person name="Wang Z.T."/>
            <person name="Raymond J."/>
            <person name="Mimuro M."/>
            <person name="Blankenship R.E."/>
            <person name="Touchman J.W."/>
        </authorList>
    </citation>
    <scope>NUCLEOTIDE SEQUENCE [LARGE SCALE GENOMIC DNA]</scope>
    <source>
        <strain evidence="2">MBIC 11017</strain>
    </source>
</reference>
<evidence type="ECO:0008006" key="3">
    <source>
        <dbReference type="Google" id="ProtNLM"/>
    </source>
</evidence>
<dbReference type="SUPFAM" id="SSF53795">
    <property type="entry name" value="PEP carboxykinase-like"/>
    <property type="match status" value="1"/>
</dbReference>